<dbReference type="FunFam" id="3.40.50.300:FF:000016">
    <property type="entry name" value="Oligopeptide ABC transporter ATP-binding component"/>
    <property type="match status" value="1"/>
</dbReference>
<keyword evidence="4" id="KW-0547">Nucleotide-binding</keyword>
<evidence type="ECO:0000256" key="3">
    <source>
        <dbReference type="ARBA" id="ARBA00022448"/>
    </source>
</evidence>
<feature type="domain" description="ABC transporter" evidence="6">
    <location>
        <begin position="12"/>
        <end position="260"/>
    </location>
</feature>
<protein>
    <recommendedName>
        <fullName evidence="6">ABC transporter domain-containing protein</fullName>
    </recommendedName>
</protein>
<organism evidence="7 8">
    <name type="scientific">Martelella endophytica</name>
    <dbReference type="NCBI Taxonomy" id="1486262"/>
    <lineage>
        <taxon>Bacteria</taxon>
        <taxon>Pseudomonadati</taxon>
        <taxon>Pseudomonadota</taxon>
        <taxon>Alphaproteobacteria</taxon>
        <taxon>Hyphomicrobiales</taxon>
        <taxon>Aurantimonadaceae</taxon>
        <taxon>Martelella</taxon>
    </lineage>
</organism>
<dbReference type="GO" id="GO:0055085">
    <property type="term" value="P:transmembrane transport"/>
    <property type="evidence" value="ECO:0007669"/>
    <property type="project" value="UniProtKB-ARBA"/>
</dbReference>
<evidence type="ECO:0000256" key="5">
    <source>
        <dbReference type="ARBA" id="ARBA00022840"/>
    </source>
</evidence>
<evidence type="ECO:0000313" key="7">
    <source>
        <dbReference type="EMBL" id="AJY45045.1"/>
    </source>
</evidence>
<name>A0A0D5LM68_MAREN</name>
<evidence type="ECO:0000259" key="6">
    <source>
        <dbReference type="PROSITE" id="PS50893"/>
    </source>
</evidence>
<dbReference type="InterPro" id="IPR013563">
    <property type="entry name" value="Oligopep_ABC_C"/>
</dbReference>
<dbReference type="SMART" id="SM00382">
    <property type="entry name" value="AAA"/>
    <property type="match status" value="1"/>
</dbReference>
<reference evidence="7 8" key="1">
    <citation type="journal article" date="2015" name="Genome Announc.">
        <title>Complete genome sequence of Martelella endophytica YC6887, which has antifungal activity associated with a halophyte.</title>
        <authorList>
            <person name="Khan A."/>
            <person name="Khan H."/>
            <person name="Chung E.J."/>
            <person name="Hossain M.T."/>
            <person name="Chung Y.R."/>
        </authorList>
    </citation>
    <scope>NUCLEOTIDE SEQUENCE [LARGE SCALE GENOMIC DNA]</scope>
    <source>
        <strain evidence="7">YC6887</strain>
    </source>
</reference>
<dbReference type="Proteomes" id="UP000032611">
    <property type="component" value="Chromosome"/>
</dbReference>
<dbReference type="InterPro" id="IPR003439">
    <property type="entry name" value="ABC_transporter-like_ATP-bd"/>
</dbReference>
<evidence type="ECO:0000313" key="8">
    <source>
        <dbReference type="Proteomes" id="UP000032611"/>
    </source>
</evidence>
<dbReference type="PATRIC" id="fig|1486262.3.peg.822"/>
<dbReference type="CDD" id="cd03257">
    <property type="entry name" value="ABC_NikE_OppD_transporters"/>
    <property type="match status" value="1"/>
</dbReference>
<dbReference type="HOGENOM" id="CLU_000604_1_23_5"/>
<accession>A0A0D5LM68</accession>
<dbReference type="GO" id="GO:0005886">
    <property type="term" value="C:plasma membrane"/>
    <property type="evidence" value="ECO:0007669"/>
    <property type="project" value="UniProtKB-SubCell"/>
</dbReference>
<evidence type="ECO:0000256" key="2">
    <source>
        <dbReference type="ARBA" id="ARBA00005417"/>
    </source>
</evidence>
<evidence type="ECO:0000256" key="1">
    <source>
        <dbReference type="ARBA" id="ARBA00004417"/>
    </source>
</evidence>
<proteinExistence type="inferred from homology"/>
<dbReference type="KEGG" id="mey:TM49_04035"/>
<dbReference type="GO" id="GO:0016887">
    <property type="term" value="F:ATP hydrolysis activity"/>
    <property type="evidence" value="ECO:0007669"/>
    <property type="project" value="InterPro"/>
</dbReference>
<dbReference type="OrthoDB" id="8456289at2"/>
<dbReference type="InterPro" id="IPR027417">
    <property type="entry name" value="P-loop_NTPase"/>
</dbReference>
<dbReference type="InterPro" id="IPR050319">
    <property type="entry name" value="ABC_transp_ATP-bind"/>
</dbReference>
<dbReference type="EMBL" id="CP010803">
    <property type="protein sequence ID" value="AJY45045.1"/>
    <property type="molecule type" value="Genomic_DNA"/>
</dbReference>
<keyword evidence="3" id="KW-0813">Transport</keyword>
<gene>
    <name evidence="7" type="ORF">TM49_04035</name>
</gene>
<dbReference type="STRING" id="1486262.TM49_04035"/>
<dbReference type="PANTHER" id="PTHR43776">
    <property type="entry name" value="TRANSPORT ATP-BINDING PROTEIN"/>
    <property type="match status" value="1"/>
</dbReference>
<keyword evidence="5" id="KW-0067">ATP-binding</keyword>
<dbReference type="Gene3D" id="3.40.50.300">
    <property type="entry name" value="P-loop containing nucleotide triphosphate hydrolases"/>
    <property type="match status" value="1"/>
</dbReference>
<dbReference type="InterPro" id="IPR003593">
    <property type="entry name" value="AAA+_ATPase"/>
</dbReference>
<dbReference type="GO" id="GO:0005524">
    <property type="term" value="F:ATP binding"/>
    <property type="evidence" value="ECO:0007669"/>
    <property type="project" value="UniProtKB-KW"/>
</dbReference>
<dbReference type="InterPro" id="IPR017871">
    <property type="entry name" value="ABC_transporter-like_CS"/>
</dbReference>
<sequence>MPRPDRTETPLMEVHALEKRFPVGRRLLSHEPKAWLRAVDGVDLRLYRGRTLGLVGESGCGKSTLGRVLIRLLEPTGGAIEFEGENISRLKGRKLQALRRRFQMVFQDPMGSLDPRMKIGDSVAEPMYLNGIENRREKVAEMLEAVSLSPEIVSRYPHEFSGGQRQRICIARALTMEPDLIVADEPVAALDVSVQAQIVNLFQDIQEKMGLGYVFISHDLGIVRHIADDIAVMYLGRIVEEGPVRTVLDDPRHPYTQALVSAILPPRPTGKRFRPPVSGDLPSPMNIPKGCRFASRCPMAQDICRQEDPLLKPVRPGHRAACHFA</sequence>
<dbReference type="PROSITE" id="PS00211">
    <property type="entry name" value="ABC_TRANSPORTER_1"/>
    <property type="match status" value="1"/>
</dbReference>
<dbReference type="Pfam" id="PF00005">
    <property type="entry name" value="ABC_tran"/>
    <property type="match status" value="1"/>
</dbReference>
<comment type="subcellular location">
    <subcellularLocation>
        <location evidence="1">Cell inner membrane</location>
        <topology evidence="1">Peripheral membrane protein</topology>
    </subcellularLocation>
</comment>
<dbReference type="PANTHER" id="PTHR43776:SF7">
    <property type="entry name" value="D,D-DIPEPTIDE TRANSPORT ATP-BINDING PROTEIN DDPF-RELATED"/>
    <property type="match status" value="1"/>
</dbReference>
<dbReference type="SUPFAM" id="SSF52540">
    <property type="entry name" value="P-loop containing nucleoside triphosphate hydrolases"/>
    <property type="match status" value="1"/>
</dbReference>
<comment type="similarity">
    <text evidence="2">Belongs to the ABC transporter superfamily.</text>
</comment>
<evidence type="ECO:0000256" key="4">
    <source>
        <dbReference type="ARBA" id="ARBA00022741"/>
    </source>
</evidence>
<dbReference type="AlphaFoldDB" id="A0A0D5LM68"/>
<dbReference type="PROSITE" id="PS50893">
    <property type="entry name" value="ABC_TRANSPORTER_2"/>
    <property type="match status" value="1"/>
</dbReference>
<keyword evidence="8" id="KW-1185">Reference proteome</keyword>
<dbReference type="GO" id="GO:0015833">
    <property type="term" value="P:peptide transport"/>
    <property type="evidence" value="ECO:0007669"/>
    <property type="project" value="InterPro"/>
</dbReference>
<dbReference type="Pfam" id="PF08352">
    <property type="entry name" value="oligo_HPY"/>
    <property type="match status" value="1"/>
</dbReference>
<dbReference type="NCBIfam" id="TIGR01727">
    <property type="entry name" value="oligo_HPY"/>
    <property type="match status" value="1"/>
</dbReference>